<evidence type="ECO:0000313" key="1">
    <source>
        <dbReference type="EMBL" id="ODP26140.1"/>
    </source>
</evidence>
<keyword evidence="2" id="KW-1185">Reference proteome</keyword>
<organism evidence="1 2">
    <name type="scientific">Paenibacillus nuruki</name>
    <dbReference type="NCBI Taxonomy" id="1886670"/>
    <lineage>
        <taxon>Bacteria</taxon>
        <taxon>Bacillati</taxon>
        <taxon>Bacillota</taxon>
        <taxon>Bacilli</taxon>
        <taxon>Bacillales</taxon>
        <taxon>Paenibacillaceae</taxon>
        <taxon>Paenibacillus</taxon>
    </lineage>
</organism>
<protein>
    <submittedName>
        <fullName evidence="1">Uncharacterized protein</fullName>
    </submittedName>
</protein>
<comment type="caution">
    <text evidence="1">The sequence shown here is derived from an EMBL/GenBank/DDBJ whole genome shotgun (WGS) entry which is preliminary data.</text>
</comment>
<name>A0A1E3KZL1_9BACL</name>
<dbReference type="Proteomes" id="UP000094578">
    <property type="component" value="Unassembled WGS sequence"/>
</dbReference>
<evidence type="ECO:0000313" key="2">
    <source>
        <dbReference type="Proteomes" id="UP000094578"/>
    </source>
</evidence>
<sequence>MYNINVLAFLKDTSVACELRLFCERFSSAEHALWEKGMHLFHQYQGNQHANLTLTVSQGLKHMDEQYDVYIVNLREYTEEELDLLYIAKHCELLLLSNGEPEDAARFAALQRRTPRLLCARLPLAKFELECLMQAIIHRLEQNKGEVRQ</sequence>
<dbReference type="AlphaFoldDB" id="A0A1E3KZL1"/>
<gene>
    <name evidence="1" type="ORF">PTI45_04597</name>
</gene>
<dbReference type="EMBL" id="MDER01000096">
    <property type="protein sequence ID" value="ODP26140.1"/>
    <property type="molecule type" value="Genomic_DNA"/>
</dbReference>
<dbReference type="STRING" id="1886670.PTI45_04597"/>
<dbReference type="RefSeq" id="WP_069329896.1">
    <property type="nucleotide sequence ID" value="NZ_MDER01000096.1"/>
</dbReference>
<reference evidence="1 2" key="1">
    <citation type="submission" date="2016-08" db="EMBL/GenBank/DDBJ databases">
        <title>Genome sequencing of Paenibacillus sp. TI45-13ar, isolated from Korean traditional nuruk.</title>
        <authorList>
            <person name="Kim S.-J."/>
        </authorList>
    </citation>
    <scope>NUCLEOTIDE SEQUENCE [LARGE SCALE GENOMIC DNA]</scope>
    <source>
        <strain evidence="1 2">TI45-13ar</strain>
    </source>
</reference>
<accession>A0A1E3KZL1</accession>
<proteinExistence type="predicted"/>